<keyword evidence="6 12" id="KW-1133">Transmembrane helix</keyword>
<dbReference type="AlphaFoldDB" id="A0ABD3T4P6"/>
<feature type="transmembrane region" description="Helical" evidence="12">
    <location>
        <begin position="367"/>
        <end position="390"/>
    </location>
</feature>
<keyword evidence="3" id="KW-0813">Transport</keyword>
<evidence type="ECO:0000256" key="3">
    <source>
        <dbReference type="ARBA" id="ARBA00022448"/>
    </source>
</evidence>
<name>A0ABD3T4P6_SINWO</name>
<dbReference type="GO" id="GO:0016020">
    <property type="term" value="C:membrane"/>
    <property type="evidence" value="ECO:0007669"/>
    <property type="project" value="UniProtKB-SubCell"/>
</dbReference>
<dbReference type="Pfam" id="PF01490">
    <property type="entry name" value="Aa_trans"/>
    <property type="match status" value="1"/>
</dbReference>
<feature type="transmembrane region" description="Helical" evidence="12">
    <location>
        <begin position="396"/>
        <end position="414"/>
    </location>
</feature>
<feature type="transmembrane region" description="Helical" evidence="12">
    <location>
        <begin position="176"/>
        <end position="195"/>
    </location>
</feature>
<feature type="transmembrane region" description="Helical" evidence="12">
    <location>
        <begin position="89"/>
        <end position="112"/>
    </location>
</feature>
<protein>
    <recommendedName>
        <fullName evidence="9">Putative sodium-coupled neutral amino acid transporter 11</fullName>
    </recommendedName>
    <alternativeName>
        <fullName evidence="10">Solute carrier family 38 member 11</fullName>
    </alternativeName>
</protein>
<keyword evidence="4 12" id="KW-0812">Transmembrane</keyword>
<comment type="subcellular location">
    <subcellularLocation>
        <location evidence="1">Membrane</location>
        <topology evidence="1">Multi-pass membrane protein</topology>
    </subcellularLocation>
</comment>
<evidence type="ECO:0000313" key="15">
    <source>
        <dbReference type="Proteomes" id="UP001634394"/>
    </source>
</evidence>
<feature type="transmembrane region" description="Helical" evidence="12">
    <location>
        <begin position="426"/>
        <end position="447"/>
    </location>
</feature>
<evidence type="ECO:0000256" key="5">
    <source>
        <dbReference type="ARBA" id="ARBA00022970"/>
    </source>
</evidence>
<evidence type="ECO:0000256" key="4">
    <source>
        <dbReference type="ARBA" id="ARBA00022692"/>
    </source>
</evidence>
<evidence type="ECO:0000256" key="9">
    <source>
        <dbReference type="ARBA" id="ARBA00040814"/>
    </source>
</evidence>
<feature type="transmembrane region" description="Helical" evidence="12">
    <location>
        <begin position="281"/>
        <end position="305"/>
    </location>
</feature>
<dbReference type="Proteomes" id="UP001634394">
    <property type="component" value="Unassembled WGS sequence"/>
</dbReference>
<evidence type="ECO:0000256" key="10">
    <source>
        <dbReference type="ARBA" id="ARBA00041723"/>
    </source>
</evidence>
<evidence type="ECO:0000259" key="13">
    <source>
        <dbReference type="Pfam" id="PF01490"/>
    </source>
</evidence>
<keyword evidence="7 12" id="KW-0472">Membrane</keyword>
<evidence type="ECO:0000256" key="6">
    <source>
        <dbReference type="ARBA" id="ARBA00022989"/>
    </source>
</evidence>
<keyword evidence="5" id="KW-0029">Amino-acid transport</keyword>
<proteinExistence type="inferred from homology"/>
<evidence type="ECO:0000256" key="12">
    <source>
        <dbReference type="SAM" id="Phobius"/>
    </source>
</evidence>
<dbReference type="PANTHER" id="PTHR22950">
    <property type="entry name" value="AMINO ACID TRANSPORTER"/>
    <property type="match status" value="1"/>
</dbReference>
<sequence>MDIQSGPADRRTSGAGSPGDGSSIFSRSQTNSDFSETSSMSESRHFFDDGKKADADQSNIPMTSFNFINSIIGSGIIGIPFALKQAGFGLGIILLILVAIITDYSLILLIEAGKLSNTVTYQDMMMFACGRPGFYLLSTLQFLYPFIAMISYNVIIGDTITKIITRIGGNSVEGTVLANRQFIIFLSTIFITLPLSLYRNIAKLSKWAFVSLVLVLFILVCICIKLGTFAKDIPPTPNAWSFANTSVTQAIGIMAFAYMCHHSTFLIHSSLENPAKERWNFVTHVSVLFCMVVMLVFGLVGYASFTGYTQGDLLENYCHEDNLMSAARFIFAVTVMLTYPTECFVTREVIENALFPSSQPAPFWRHIVVSLVIVLTNAALSMTTDCLGIVLELNGVLAACPLAFIIPPVCVMRLRQEPILSKSNIIPILIATFGSLVAIIGFIMAIYNFSEGSQCSHGREMEYCLIGSLVDPNMTTPASNITLKI</sequence>
<evidence type="ECO:0000256" key="2">
    <source>
        <dbReference type="ARBA" id="ARBA00008066"/>
    </source>
</evidence>
<evidence type="ECO:0000256" key="8">
    <source>
        <dbReference type="ARBA" id="ARBA00037101"/>
    </source>
</evidence>
<keyword evidence="15" id="KW-1185">Reference proteome</keyword>
<dbReference type="GO" id="GO:0006865">
    <property type="term" value="P:amino acid transport"/>
    <property type="evidence" value="ECO:0007669"/>
    <property type="project" value="UniProtKB-KW"/>
</dbReference>
<evidence type="ECO:0000313" key="14">
    <source>
        <dbReference type="EMBL" id="KAL3831322.1"/>
    </source>
</evidence>
<comment type="caution">
    <text evidence="14">The sequence shown here is derived from an EMBL/GenBank/DDBJ whole genome shotgun (WGS) entry which is preliminary data.</text>
</comment>
<feature type="transmembrane region" description="Helical" evidence="12">
    <location>
        <begin position="239"/>
        <end position="260"/>
    </location>
</feature>
<feature type="domain" description="Amino acid transporter transmembrane" evidence="13">
    <location>
        <begin position="57"/>
        <end position="446"/>
    </location>
</feature>
<feature type="transmembrane region" description="Helical" evidence="12">
    <location>
        <begin position="65"/>
        <end position="83"/>
    </location>
</feature>
<evidence type="ECO:0000256" key="7">
    <source>
        <dbReference type="ARBA" id="ARBA00023136"/>
    </source>
</evidence>
<gene>
    <name evidence="14" type="ORF">ACJMK2_023088</name>
</gene>
<comment type="similarity">
    <text evidence="2">Belongs to the amino acid/polyamine transporter 2 family.</text>
</comment>
<accession>A0ABD3T4P6</accession>
<feature type="transmembrane region" description="Helical" evidence="12">
    <location>
        <begin position="133"/>
        <end position="156"/>
    </location>
</feature>
<dbReference type="PANTHER" id="PTHR22950:SF458">
    <property type="entry name" value="SODIUM-COUPLED NEUTRAL AMINO ACID TRANSPORTER 11-RELATED"/>
    <property type="match status" value="1"/>
</dbReference>
<evidence type="ECO:0000256" key="11">
    <source>
        <dbReference type="SAM" id="MobiDB-lite"/>
    </source>
</evidence>
<dbReference type="SUPFAM" id="SSF161070">
    <property type="entry name" value="SNF-like"/>
    <property type="match status" value="1"/>
</dbReference>
<dbReference type="EMBL" id="JBJQND010000019">
    <property type="protein sequence ID" value="KAL3831322.1"/>
    <property type="molecule type" value="Genomic_DNA"/>
</dbReference>
<evidence type="ECO:0000256" key="1">
    <source>
        <dbReference type="ARBA" id="ARBA00004141"/>
    </source>
</evidence>
<comment type="function">
    <text evidence="8">Putative sodium-dependent amino acid/proton antiporter.</text>
</comment>
<dbReference type="InterPro" id="IPR013057">
    <property type="entry name" value="AA_transpt_TM"/>
</dbReference>
<dbReference type="InterPro" id="IPR037272">
    <property type="entry name" value="SNS_sf"/>
</dbReference>
<feature type="region of interest" description="Disordered" evidence="11">
    <location>
        <begin position="1"/>
        <end position="38"/>
    </location>
</feature>
<organism evidence="14 15">
    <name type="scientific">Sinanodonta woodiana</name>
    <name type="common">Chinese pond mussel</name>
    <name type="synonym">Anodonta woodiana</name>
    <dbReference type="NCBI Taxonomy" id="1069815"/>
    <lineage>
        <taxon>Eukaryota</taxon>
        <taxon>Metazoa</taxon>
        <taxon>Spiralia</taxon>
        <taxon>Lophotrochozoa</taxon>
        <taxon>Mollusca</taxon>
        <taxon>Bivalvia</taxon>
        <taxon>Autobranchia</taxon>
        <taxon>Heteroconchia</taxon>
        <taxon>Palaeoheterodonta</taxon>
        <taxon>Unionida</taxon>
        <taxon>Unionoidea</taxon>
        <taxon>Unionidae</taxon>
        <taxon>Unioninae</taxon>
        <taxon>Sinanodonta</taxon>
    </lineage>
</organism>
<reference evidence="14 15" key="1">
    <citation type="submission" date="2024-11" db="EMBL/GenBank/DDBJ databases">
        <title>Chromosome-level genome assembly of the freshwater bivalve Anodonta woodiana.</title>
        <authorList>
            <person name="Chen X."/>
        </authorList>
    </citation>
    <scope>NUCLEOTIDE SEQUENCE [LARGE SCALE GENOMIC DNA]</scope>
    <source>
        <strain evidence="14">MN2024</strain>
        <tissue evidence="14">Gills</tissue>
    </source>
</reference>
<feature type="transmembrane region" description="Helical" evidence="12">
    <location>
        <begin position="207"/>
        <end position="227"/>
    </location>
</feature>